<gene>
    <name evidence="2" type="ORF">RS81_01856</name>
</gene>
<feature type="region of interest" description="Disordered" evidence="1">
    <location>
        <begin position="1"/>
        <end position="50"/>
    </location>
</feature>
<evidence type="ECO:0000256" key="1">
    <source>
        <dbReference type="SAM" id="MobiDB-lite"/>
    </source>
</evidence>
<proteinExistence type="predicted"/>
<comment type="caution">
    <text evidence="2">The sequence shown here is derived from an EMBL/GenBank/DDBJ whole genome shotgun (WGS) entry which is preliminary data.</text>
</comment>
<reference evidence="2 3" key="1">
    <citation type="submission" date="2015-02" db="EMBL/GenBank/DDBJ databases">
        <title>Draft genome sequences of ten Microbacterium spp. with emphasis on heavy metal contaminated environments.</title>
        <authorList>
            <person name="Corretto E."/>
        </authorList>
    </citation>
    <scope>NUCLEOTIDE SEQUENCE [LARGE SCALE GENOMIC DNA]</scope>
    <source>
        <strain evidence="2 3">DSM 12510</strain>
    </source>
</reference>
<keyword evidence="3" id="KW-1185">Reference proteome</keyword>
<dbReference type="EMBL" id="JYIZ01000048">
    <property type="protein sequence ID" value="KJL40035.1"/>
    <property type="molecule type" value="Genomic_DNA"/>
</dbReference>
<organism evidence="2 3">
    <name type="scientific">Microbacterium terrae</name>
    <dbReference type="NCBI Taxonomy" id="69369"/>
    <lineage>
        <taxon>Bacteria</taxon>
        <taxon>Bacillati</taxon>
        <taxon>Actinomycetota</taxon>
        <taxon>Actinomycetes</taxon>
        <taxon>Micrococcales</taxon>
        <taxon>Microbacteriaceae</taxon>
        <taxon>Microbacterium</taxon>
    </lineage>
</organism>
<evidence type="ECO:0000313" key="3">
    <source>
        <dbReference type="Proteomes" id="UP000033956"/>
    </source>
</evidence>
<evidence type="ECO:0000313" key="2">
    <source>
        <dbReference type="EMBL" id="KJL40035.1"/>
    </source>
</evidence>
<protein>
    <submittedName>
        <fullName evidence="2">Uncharacterized protein</fullName>
    </submittedName>
</protein>
<accession>A0A0M2H667</accession>
<sequence>MLSSIPIAIPTNSTPTKAWMGTSGDPITMIAEKSRPSRSPLTAPERAAEA</sequence>
<dbReference type="AlphaFoldDB" id="A0A0M2H667"/>
<dbReference type="Proteomes" id="UP000033956">
    <property type="component" value="Unassembled WGS sequence"/>
</dbReference>
<name>A0A0M2H667_9MICO</name>
<dbReference type="STRING" id="92835.RS81_01856"/>